<dbReference type="Gene3D" id="3.20.20.60">
    <property type="entry name" value="Phosphoenolpyruvate-binding domains"/>
    <property type="match status" value="1"/>
</dbReference>
<dbReference type="InterPro" id="IPR024692">
    <property type="entry name" value="PTS_EI"/>
</dbReference>
<name>A0A7M3MCI2_9BACT</name>
<evidence type="ECO:0000256" key="2">
    <source>
        <dbReference type="ARBA" id="ARBA00001946"/>
    </source>
</evidence>
<feature type="domain" description="PEP-utilising enzyme C-terminal" evidence="21">
    <location>
        <begin position="263"/>
        <end position="545"/>
    </location>
</feature>
<dbReference type="OrthoDB" id="9765468at2"/>
<comment type="caution">
    <text evidence="23">The sequence shown here is derived from an EMBL/GenBank/DDBJ whole genome shotgun (WGS) entry which is preliminary data.</text>
</comment>
<comment type="function">
    <text evidence="16">General (non sugar-specific) component of the phosphoenolpyruvate-dependent sugar phosphotransferase system (sugar PTS). This major carbohydrate active-transport system catalyzes the phosphorylation of incoming sugar substrates concomitantly with their translocation across the cell membrane. Enzyme I transfers the phosphoryl group from phosphoenolpyruvate (PEP) to the phosphoryl carrier protein (HPr).</text>
</comment>
<keyword evidence="12 16" id="KW-0479">Metal-binding</keyword>
<evidence type="ECO:0000256" key="1">
    <source>
        <dbReference type="ARBA" id="ARBA00000683"/>
    </source>
</evidence>
<reference evidence="23 24" key="1">
    <citation type="submission" date="2018-06" db="EMBL/GenBank/DDBJ databases">
        <title>Complete genome of Desulfovibrio indonesiensis P37SLT.</title>
        <authorList>
            <person name="Crispim J.S."/>
            <person name="Vidigal P.M.P."/>
            <person name="Silva L.C.F."/>
            <person name="Laguardia C.N."/>
            <person name="Araujo L.C."/>
            <person name="Dias R.S."/>
            <person name="Sousa M.P."/>
            <person name="Paula S.O."/>
            <person name="Silva C."/>
        </authorList>
    </citation>
    <scope>NUCLEOTIDE SEQUENCE [LARGE SCALE GENOMIC DNA]</scope>
    <source>
        <strain evidence="23 24">P37SLT</strain>
    </source>
</reference>
<evidence type="ECO:0000256" key="7">
    <source>
        <dbReference type="ARBA" id="ARBA00022448"/>
    </source>
</evidence>
<dbReference type="InterPro" id="IPR006318">
    <property type="entry name" value="PTS_EI-like"/>
</dbReference>
<dbReference type="PANTHER" id="PTHR46244">
    <property type="entry name" value="PHOSPHOENOLPYRUVATE-PROTEIN PHOSPHOTRANSFERASE"/>
    <property type="match status" value="1"/>
</dbReference>
<dbReference type="SUPFAM" id="SSF52009">
    <property type="entry name" value="Phosphohistidine domain"/>
    <property type="match status" value="1"/>
</dbReference>
<dbReference type="InterPro" id="IPR000121">
    <property type="entry name" value="PEP_util_C"/>
</dbReference>
<evidence type="ECO:0000256" key="4">
    <source>
        <dbReference type="ARBA" id="ARBA00007837"/>
    </source>
</evidence>
<dbReference type="GO" id="GO:0008965">
    <property type="term" value="F:phosphoenolpyruvate-protein phosphotransferase activity"/>
    <property type="evidence" value="ECO:0007669"/>
    <property type="project" value="UniProtKB-EC"/>
</dbReference>
<evidence type="ECO:0000256" key="14">
    <source>
        <dbReference type="ARBA" id="ARBA00022842"/>
    </source>
</evidence>
<comment type="cofactor">
    <cofactor evidence="2 16 19">
        <name>Mg(2+)</name>
        <dbReference type="ChEBI" id="CHEBI:18420"/>
    </cofactor>
</comment>
<evidence type="ECO:0000256" key="19">
    <source>
        <dbReference type="PIRSR" id="PIRSR000732-3"/>
    </source>
</evidence>
<feature type="binding site" evidence="18">
    <location>
        <position position="301"/>
    </location>
    <ligand>
        <name>phosphoenolpyruvate</name>
        <dbReference type="ChEBI" id="CHEBI:58702"/>
    </ligand>
</feature>
<comment type="catalytic activity">
    <reaction evidence="1 16">
        <text>L-histidyl-[protein] + phosphoenolpyruvate = N(pros)-phospho-L-histidyl-[protein] + pyruvate</text>
        <dbReference type="Rhea" id="RHEA:23880"/>
        <dbReference type="Rhea" id="RHEA-COMP:9745"/>
        <dbReference type="Rhea" id="RHEA-COMP:9746"/>
        <dbReference type="ChEBI" id="CHEBI:15361"/>
        <dbReference type="ChEBI" id="CHEBI:29979"/>
        <dbReference type="ChEBI" id="CHEBI:58702"/>
        <dbReference type="ChEBI" id="CHEBI:64837"/>
        <dbReference type="EC" id="2.7.3.9"/>
    </reaction>
</comment>
<feature type="binding site" evidence="19">
    <location>
        <position position="436"/>
    </location>
    <ligand>
        <name>Mg(2+)</name>
        <dbReference type="ChEBI" id="CHEBI:18420"/>
    </ligand>
</feature>
<feature type="binding site" evidence="19">
    <location>
        <position position="460"/>
    </location>
    <ligand>
        <name>Mg(2+)</name>
        <dbReference type="ChEBI" id="CHEBI:18420"/>
    </ligand>
</feature>
<evidence type="ECO:0000256" key="18">
    <source>
        <dbReference type="PIRSR" id="PIRSR000732-2"/>
    </source>
</evidence>
<gene>
    <name evidence="23" type="primary">ptsP</name>
    <name evidence="23" type="ORF">DPQ33_12760</name>
</gene>
<dbReference type="Pfam" id="PF02896">
    <property type="entry name" value="PEP-utilizers_C"/>
    <property type="match status" value="1"/>
</dbReference>
<keyword evidence="10 16" id="KW-0808">Transferase</keyword>
<comment type="subcellular location">
    <subcellularLocation>
        <location evidence="3 16">Cytoplasm</location>
    </subcellularLocation>
</comment>
<dbReference type="EMBL" id="QMIE01000012">
    <property type="protein sequence ID" value="TVM16187.1"/>
    <property type="molecule type" value="Genomic_DNA"/>
</dbReference>
<evidence type="ECO:0000256" key="13">
    <source>
        <dbReference type="ARBA" id="ARBA00022777"/>
    </source>
</evidence>
<evidence type="ECO:0000256" key="12">
    <source>
        <dbReference type="ARBA" id="ARBA00022723"/>
    </source>
</evidence>
<dbReference type="InterPro" id="IPR015813">
    <property type="entry name" value="Pyrv/PenolPyrv_kinase-like_dom"/>
</dbReference>
<evidence type="ECO:0000256" key="16">
    <source>
        <dbReference type="PIRNR" id="PIRNR000732"/>
    </source>
</evidence>
<evidence type="ECO:0000256" key="10">
    <source>
        <dbReference type="ARBA" id="ARBA00022679"/>
    </source>
</evidence>
<evidence type="ECO:0000256" key="11">
    <source>
        <dbReference type="ARBA" id="ARBA00022683"/>
    </source>
</evidence>
<dbReference type="InterPro" id="IPR050499">
    <property type="entry name" value="PEP-utilizing_PTS_enzyme"/>
</dbReference>
<evidence type="ECO:0000256" key="8">
    <source>
        <dbReference type="ARBA" id="ARBA00022490"/>
    </source>
</evidence>
<evidence type="ECO:0000256" key="5">
    <source>
        <dbReference type="ARBA" id="ARBA00012232"/>
    </source>
</evidence>
<keyword evidence="14 16" id="KW-0460">Magnesium</keyword>
<dbReference type="PIRSF" id="PIRSF000732">
    <property type="entry name" value="PTS_enzyme_I"/>
    <property type="match status" value="1"/>
</dbReference>
<dbReference type="PROSITE" id="PS00742">
    <property type="entry name" value="PEP_ENZYMES_2"/>
    <property type="match status" value="1"/>
</dbReference>
<feature type="active site" description="Tele-phosphohistidine intermediate" evidence="17">
    <location>
        <position position="194"/>
    </location>
</feature>
<dbReference type="SUPFAM" id="SSF47831">
    <property type="entry name" value="Enzyme I of the PEP:sugar phosphotransferase system HPr-binding (sub)domain"/>
    <property type="match status" value="1"/>
</dbReference>
<organism evidence="23 24">
    <name type="scientific">Oceanidesulfovibrio indonesiensis</name>
    <dbReference type="NCBI Taxonomy" id="54767"/>
    <lineage>
        <taxon>Bacteria</taxon>
        <taxon>Pseudomonadati</taxon>
        <taxon>Thermodesulfobacteriota</taxon>
        <taxon>Desulfovibrionia</taxon>
        <taxon>Desulfovibrionales</taxon>
        <taxon>Desulfovibrionaceae</taxon>
        <taxon>Oceanidesulfovibrio</taxon>
    </lineage>
</organism>
<comment type="similarity">
    <text evidence="4 16">Belongs to the PEP-utilizing enzyme family.</text>
</comment>
<dbReference type="AlphaFoldDB" id="A0A7M3MCI2"/>
<dbReference type="InterPro" id="IPR036637">
    <property type="entry name" value="Phosphohistidine_dom_sf"/>
</dbReference>
<evidence type="ECO:0000256" key="3">
    <source>
        <dbReference type="ARBA" id="ARBA00004496"/>
    </source>
</evidence>
<evidence type="ECO:0000259" key="22">
    <source>
        <dbReference type="Pfam" id="PF05524"/>
    </source>
</evidence>
<evidence type="ECO:0000256" key="17">
    <source>
        <dbReference type="PIRSR" id="PIRSR000732-1"/>
    </source>
</evidence>
<dbReference type="InterPro" id="IPR023151">
    <property type="entry name" value="PEP_util_CS"/>
</dbReference>
<keyword evidence="7 16" id="KW-0813">Transport</keyword>
<feature type="binding site" evidence="18">
    <location>
        <position position="470"/>
    </location>
    <ligand>
        <name>phosphoenolpyruvate</name>
        <dbReference type="ChEBI" id="CHEBI:58702"/>
    </ligand>
</feature>
<keyword evidence="24" id="KW-1185">Reference proteome</keyword>
<dbReference type="Proteomes" id="UP000448292">
    <property type="component" value="Unassembled WGS sequence"/>
</dbReference>
<keyword evidence="11 16" id="KW-0598">Phosphotransferase system</keyword>
<evidence type="ECO:0000313" key="24">
    <source>
        <dbReference type="Proteomes" id="UP000448292"/>
    </source>
</evidence>
<dbReference type="InterPro" id="IPR040442">
    <property type="entry name" value="Pyrv_kinase-like_dom_sf"/>
</dbReference>
<dbReference type="InterPro" id="IPR008279">
    <property type="entry name" value="PEP-util_enz_mobile_dom"/>
</dbReference>
<accession>A0A7M3MCI2</accession>
<keyword evidence="23" id="KW-0670">Pyruvate</keyword>
<keyword evidence="13 16" id="KW-0418">Kinase</keyword>
<dbReference type="InterPro" id="IPR036618">
    <property type="entry name" value="PtsI_HPr-bd_sf"/>
</dbReference>
<keyword evidence="8 16" id="KW-0963">Cytoplasm</keyword>
<dbReference type="Gene3D" id="3.50.30.10">
    <property type="entry name" value="Phosphohistidine domain"/>
    <property type="match status" value="1"/>
</dbReference>
<dbReference type="SUPFAM" id="SSF51621">
    <property type="entry name" value="Phosphoenolpyruvate/pyruvate domain"/>
    <property type="match status" value="1"/>
</dbReference>
<feature type="active site" description="Proton donor" evidence="17">
    <location>
        <position position="507"/>
    </location>
</feature>
<dbReference type="GO" id="GO:0046872">
    <property type="term" value="F:metal ion binding"/>
    <property type="evidence" value="ECO:0007669"/>
    <property type="project" value="UniProtKB-KW"/>
</dbReference>
<feature type="binding site" evidence="18">
    <location>
        <position position="337"/>
    </location>
    <ligand>
        <name>phosphoenolpyruvate</name>
        <dbReference type="ChEBI" id="CHEBI:58702"/>
    </ligand>
</feature>
<evidence type="ECO:0000256" key="15">
    <source>
        <dbReference type="ARBA" id="ARBA00033235"/>
    </source>
</evidence>
<keyword evidence="9 16" id="KW-0762">Sugar transport</keyword>
<evidence type="ECO:0000313" key="23">
    <source>
        <dbReference type="EMBL" id="TVM16187.1"/>
    </source>
</evidence>
<dbReference type="GO" id="GO:0005737">
    <property type="term" value="C:cytoplasm"/>
    <property type="evidence" value="ECO:0007669"/>
    <property type="project" value="UniProtKB-SubCell"/>
</dbReference>
<dbReference type="NCBIfam" id="TIGR01417">
    <property type="entry name" value="PTS_I_fam"/>
    <property type="match status" value="1"/>
</dbReference>
<dbReference type="Pfam" id="PF00391">
    <property type="entry name" value="PEP-utilizers"/>
    <property type="match status" value="1"/>
</dbReference>
<evidence type="ECO:0000259" key="21">
    <source>
        <dbReference type="Pfam" id="PF02896"/>
    </source>
</evidence>
<evidence type="ECO:0000256" key="6">
    <source>
        <dbReference type="ARBA" id="ARBA00016544"/>
    </source>
</evidence>
<dbReference type="PANTHER" id="PTHR46244:SF6">
    <property type="entry name" value="PHOSPHOENOLPYRUVATE-PROTEIN PHOSPHOTRANSFERASE"/>
    <property type="match status" value="1"/>
</dbReference>
<feature type="domain" description="PEP-utilising enzyme mobile" evidence="20">
    <location>
        <begin position="159"/>
        <end position="230"/>
    </location>
</feature>
<dbReference type="EC" id="2.7.3.9" evidence="5 16"/>
<dbReference type="Gene3D" id="1.10.274.10">
    <property type="entry name" value="PtsI, HPr-binding domain"/>
    <property type="match status" value="1"/>
</dbReference>
<evidence type="ECO:0000256" key="9">
    <source>
        <dbReference type="ARBA" id="ARBA00022597"/>
    </source>
</evidence>
<dbReference type="GO" id="GO:0016301">
    <property type="term" value="F:kinase activity"/>
    <property type="evidence" value="ECO:0007669"/>
    <property type="project" value="UniProtKB-KW"/>
</dbReference>
<dbReference type="RefSeq" id="WP_144303612.1">
    <property type="nucleotide sequence ID" value="NZ_QMIE01000012.1"/>
</dbReference>
<sequence length="596" mass="66781">MSRVTLQGIPVSAGISVGKAFFMNRRSFENVPRHTVPESLVSAEQARLDLAFRNVHDELTQARDKIPTELADHGTIIDSHIMISRDPKLLARSKEIVRDTNITAEWALEKAVREVERKFEAIDDLYLRERISDIRLVAQRIIKKLLGQHHEEEVVGVSNRVVLMAHDLTPADTIGLDISKIMSLATVEGGKTSHTGILARSLQIPAMVGVTDLEKYVNDGDLVIIDGLKGKLIVNPEEHELELYSDLKYQFENYHKSIIRECQLPGETIDGYRINVFANVELFEELPAVLENGAEGVGLYRTEYSFLSRADLPGEDELTDEYVQMAEMLAPRKVVFRSLDLGADKLAKVFGDLREPNPALGLRAIRFSMRHRDLFRQQLKAVLRASVTGNVALMFPMISGINEIHEAKGVLREAQAELEKEGHAYDADMPVGIMVELPSTVFIADVLAHEVDFFSVGTNDLIQYSLGIDRLNRHVSYLYQPLHPAVIRSIKYVVDAGHQAGIEVSVCGELASDPYCVPILLGMGVDSISITPQAIPGIKRIIRQTTMEDCKNLLREVQELFQVSAINHTVRDTIFRRFPEELTFYASILDNEELPA</sequence>
<dbReference type="Pfam" id="PF05524">
    <property type="entry name" value="PEP-utilisers_N"/>
    <property type="match status" value="1"/>
</dbReference>
<protein>
    <recommendedName>
        <fullName evidence="6 16">Phosphoenolpyruvate-protein phosphotransferase</fullName>
        <ecNumber evidence="5 16">2.7.3.9</ecNumber>
    </recommendedName>
    <alternativeName>
        <fullName evidence="15 16">Phosphotransferase system, enzyme I</fullName>
    </alternativeName>
</protein>
<proteinExistence type="inferred from homology"/>
<feature type="binding site" evidence="18">
    <location>
        <begin position="459"/>
        <end position="460"/>
    </location>
    <ligand>
        <name>phosphoenolpyruvate</name>
        <dbReference type="ChEBI" id="CHEBI:58702"/>
    </ligand>
</feature>
<feature type="domain" description="Phosphotransferase system enzyme I N-terminal" evidence="22">
    <location>
        <begin position="7"/>
        <end position="130"/>
    </location>
</feature>
<dbReference type="GO" id="GO:0009401">
    <property type="term" value="P:phosphoenolpyruvate-dependent sugar phosphotransferase system"/>
    <property type="evidence" value="ECO:0007669"/>
    <property type="project" value="UniProtKB-KW"/>
</dbReference>
<evidence type="ECO:0000259" key="20">
    <source>
        <dbReference type="Pfam" id="PF00391"/>
    </source>
</evidence>
<dbReference type="PRINTS" id="PR01736">
    <property type="entry name" value="PHPHTRNFRASE"/>
</dbReference>
<dbReference type="InterPro" id="IPR008731">
    <property type="entry name" value="PTS_EIN"/>
</dbReference>